<dbReference type="EMBL" id="PFAN01000048">
    <property type="protein sequence ID" value="PIR95051.1"/>
    <property type="molecule type" value="Genomic_DNA"/>
</dbReference>
<keyword evidence="5 11" id="KW-0812">Transmembrane</keyword>
<keyword evidence="9 11" id="KW-0482">Metalloprotease</keyword>
<evidence type="ECO:0000256" key="11">
    <source>
        <dbReference type="RuleBase" id="RU362031"/>
    </source>
</evidence>
<dbReference type="CDD" id="cd06163">
    <property type="entry name" value="S2P-M50_PDZ_RseP-like"/>
    <property type="match status" value="1"/>
</dbReference>
<dbReference type="InterPro" id="IPR008915">
    <property type="entry name" value="Peptidase_M50"/>
</dbReference>
<dbReference type="InterPro" id="IPR004387">
    <property type="entry name" value="Pept_M50_Zn"/>
</dbReference>
<dbReference type="InterPro" id="IPR041489">
    <property type="entry name" value="PDZ_6"/>
</dbReference>
<evidence type="ECO:0000256" key="9">
    <source>
        <dbReference type="ARBA" id="ARBA00023049"/>
    </source>
</evidence>
<evidence type="ECO:0000256" key="5">
    <source>
        <dbReference type="ARBA" id="ARBA00022692"/>
    </source>
</evidence>
<comment type="subcellular location">
    <subcellularLocation>
        <location evidence="2">Membrane</location>
        <topology evidence="2">Multi-pass membrane protein</topology>
    </subcellularLocation>
</comment>
<evidence type="ECO:0000256" key="3">
    <source>
        <dbReference type="ARBA" id="ARBA00007931"/>
    </source>
</evidence>
<dbReference type="SUPFAM" id="SSF50156">
    <property type="entry name" value="PDZ domain-like"/>
    <property type="match status" value="1"/>
</dbReference>
<evidence type="ECO:0000256" key="2">
    <source>
        <dbReference type="ARBA" id="ARBA00004141"/>
    </source>
</evidence>
<evidence type="ECO:0000313" key="14">
    <source>
        <dbReference type="Proteomes" id="UP000228614"/>
    </source>
</evidence>
<dbReference type="AlphaFoldDB" id="A0A2H0V7L2"/>
<evidence type="ECO:0000256" key="1">
    <source>
        <dbReference type="ARBA" id="ARBA00001947"/>
    </source>
</evidence>
<comment type="cofactor">
    <cofactor evidence="1 11">
        <name>Zn(2+)</name>
        <dbReference type="ChEBI" id="CHEBI:29105"/>
    </cofactor>
</comment>
<dbReference type="GO" id="GO:0004222">
    <property type="term" value="F:metalloendopeptidase activity"/>
    <property type="evidence" value="ECO:0007669"/>
    <property type="project" value="InterPro"/>
</dbReference>
<evidence type="ECO:0000313" key="13">
    <source>
        <dbReference type="EMBL" id="PIR95051.1"/>
    </source>
</evidence>
<dbReference type="PROSITE" id="PS50106">
    <property type="entry name" value="PDZ"/>
    <property type="match status" value="1"/>
</dbReference>
<keyword evidence="6 11" id="KW-0378">Hydrolase</keyword>
<dbReference type="GO" id="GO:0006508">
    <property type="term" value="P:proteolysis"/>
    <property type="evidence" value="ECO:0007669"/>
    <property type="project" value="UniProtKB-KW"/>
</dbReference>
<evidence type="ECO:0000256" key="6">
    <source>
        <dbReference type="ARBA" id="ARBA00022801"/>
    </source>
</evidence>
<dbReference type="PANTHER" id="PTHR42837">
    <property type="entry name" value="REGULATOR OF SIGMA-E PROTEASE RSEP"/>
    <property type="match status" value="1"/>
</dbReference>
<keyword evidence="7 11" id="KW-0862">Zinc</keyword>
<evidence type="ECO:0000256" key="8">
    <source>
        <dbReference type="ARBA" id="ARBA00022989"/>
    </source>
</evidence>
<keyword evidence="10 11" id="KW-0472">Membrane</keyword>
<protein>
    <recommendedName>
        <fullName evidence="11">Zinc metalloprotease</fullName>
        <ecNumber evidence="11">3.4.24.-</ecNumber>
    </recommendedName>
</protein>
<proteinExistence type="inferred from homology"/>
<dbReference type="Pfam" id="PF17820">
    <property type="entry name" value="PDZ_6"/>
    <property type="match status" value="1"/>
</dbReference>
<feature type="domain" description="PDZ" evidence="12">
    <location>
        <begin position="131"/>
        <end position="219"/>
    </location>
</feature>
<accession>A0A2H0V7L2</accession>
<feature type="transmembrane region" description="Helical" evidence="11">
    <location>
        <begin position="349"/>
        <end position="367"/>
    </location>
</feature>
<dbReference type="GO" id="GO:0016020">
    <property type="term" value="C:membrane"/>
    <property type="evidence" value="ECO:0007669"/>
    <property type="project" value="UniProtKB-SubCell"/>
</dbReference>
<evidence type="ECO:0000259" key="12">
    <source>
        <dbReference type="PROSITE" id="PS50106"/>
    </source>
</evidence>
<sequence>MFTTIITFLIILAVLVFAHELGHFWTAKKLGLIPKEFGFGFPPRIGGFYKGTEGKWRWVWGTKRPSDAFGTLYSINWLPLGGFVNIGEDEEAGGDPKHFKNQKPWKRTIILSAGVVMNLLVAAVFISWGFMIGLPQTISGLPDGVQVRDKNIQVLQVLPNTPAESAGIQLGDIILSIDGQSFTNEDSLQEYIAGKQGQELKYLIRRGDQETSFNITLETISSTGEAGIGIAIAETGIVSYPFFRAIWEGIAATAGMTWYIIIAFAVLLKNLVMGAGVSADVSGPVGIAVMTGQVASLGFVYLLQFAAMLSINLAIINFLPFPALDGGRVLFVIIEKLRGRPVPEKIENALHNAGFILLIMLVFIVTYRDVLKFWH</sequence>
<evidence type="ECO:0000256" key="4">
    <source>
        <dbReference type="ARBA" id="ARBA00022670"/>
    </source>
</evidence>
<comment type="similarity">
    <text evidence="3 11">Belongs to the peptidase M50B family.</text>
</comment>
<dbReference type="PANTHER" id="PTHR42837:SF2">
    <property type="entry name" value="MEMBRANE METALLOPROTEASE ARASP2, CHLOROPLASTIC-RELATED"/>
    <property type="match status" value="1"/>
</dbReference>
<name>A0A2H0V7L2_9BACT</name>
<gene>
    <name evidence="13" type="primary">rseP</name>
    <name evidence="13" type="ORF">COT95_00810</name>
</gene>
<dbReference type="InterPro" id="IPR001478">
    <property type="entry name" value="PDZ"/>
</dbReference>
<keyword evidence="4 13" id="KW-0645">Protease</keyword>
<dbReference type="InterPro" id="IPR036034">
    <property type="entry name" value="PDZ_sf"/>
</dbReference>
<dbReference type="SMART" id="SM00228">
    <property type="entry name" value="PDZ"/>
    <property type="match status" value="1"/>
</dbReference>
<keyword evidence="11" id="KW-0479">Metal-binding</keyword>
<comment type="caution">
    <text evidence="13">The sequence shown here is derived from an EMBL/GenBank/DDBJ whole genome shotgun (WGS) entry which is preliminary data.</text>
</comment>
<dbReference type="Gene3D" id="2.30.42.10">
    <property type="match status" value="1"/>
</dbReference>
<dbReference type="NCBIfam" id="TIGR00054">
    <property type="entry name" value="RIP metalloprotease RseP"/>
    <property type="match status" value="1"/>
</dbReference>
<dbReference type="EC" id="3.4.24.-" evidence="11"/>
<reference evidence="14" key="1">
    <citation type="submission" date="2017-09" db="EMBL/GenBank/DDBJ databases">
        <title>Depth-based differentiation of microbial function through sediment-hosted aquifers and enrichment of novel symbionts in the deep terrestrial subsurface.</title>
        <authorList>
            <person name="Probst A.J."/>
            <person name="Ladd B."/>
            <person name="Jarett J.K."/>
            <person name="Geller-Mcgrath D.E."/>
            <person name="Sieber C.M.K."/>
            <person name="Emerson J.B."/>
            <person name="Anantharaman K."/>
            <person name="Thomas B.C."/>
            <person name="Malmstrom R."/>
            <person name="Stieglmeier M."/>
            <person name="Klingl A."/>
            <person name="Woyke T."/>
            <person name="Ryan C.M."/>
            <person name="Banfield J.F."/>
        </authorList>
    </citation>
    <scope>NUCLEOTIDE SEQUENCE [LARGE SCALE GENOMIC DNA]</scope>
</reference>
<dbReference type="GO" id="GO:0046872">
    <property type="term" value="F:metal ion binding"/>
    <property type="evidence" value="ECO:0007669"/>
    <property type="project" value="UniProtKB-KW"/>
</dbReference>
<feature type="transmembrane region" description="Helical" evidence="11">
    <location>
        <begin position="108"/>
        <end position="131"/>
    </location>
</feature>
<keyword evidence="8 11" id="KW-1133">Transmembrane helix</keyword>
<evidence type="ECO:0000256" key="10">
    <source>
        <dbReference type="ARBA" id="ARBA00023136"/>
    </source>
</evidence>
<evidence type="ECO:0000256" key="7">
    <source>
        <dbReference type="ARBA" id="ARBA00022833"/>
    </source>
</evidence>
<dbReference type="Pfam" id="PF02163">
    <property type="entry name" value="Peptidase_M50"/>
    <property type="match status" value="2"/>
</dbReference>
<organism evidence="13 14">
    <name type="scientific">Candidatus Falkowbacteria bacterium CG10_big_fil_rev_8_21_14_0_10_37_6</name>
    <dbReference type="NCBI Taxonomy" id="1974563"/>
    <lineage>
        <taxon>Bacteria</taxon>
        <taxon>Candidatus Falkowiibacteriota</taxon>
    </lineage>
</organism>
<dbReference type="Proteomes" id="UP000228614">
    <property type="component" value="Unassembled WGS sequence"/>
</dbReference>
<feature type="transmembrane region" description="Helical" evidence="11">
    <location>
        <begin position="245"/>
        <end position="268"/>
    </location>
</feature>